<organism evidence="3 4">
    <name type="scientific">Candidatus Megaera venefica</name>
    <dbReference type="NCBI Taxonomy" id="2055910"/>
    <lineage>
        <taxon>Bacteria</taxon>
        <taxon>Pseudomonadati</taxon>
        <taxon>Pseudomonadota</taxon>
        <taxon>Alphaproteobacteria</taxon>
        <taxon>Rickettsiales</taxon>
        <taxon>Rickettsiaceae</taxon>
        <taxon>Candidatus Megaera</taxon>
    </lineage>
</organism>
<dbReference type="Proteomes" id="UP001291687">
    <property type="component" value="Unassembled WGS sequence"/>
</dbReference>
<proteinExistence type="predicted"/>
<comment type="caution">
    <text evidence="3">The sequence shown here is derived from an EMBL/GenBank/DDBJ whole genome shotgun (WGS) entry which is preliminary data.</text>
</comment>
<dbReference type="PANTHER" id="PTHR21666">
    <property type="entry name" value="PEPTIDASE-RELATED"/>
    <property type="match status" value="1"/>
</dbReference>
<dbReference type="EMBL" id="JARJFB010000032">
    <property type="protein sequence ID" value="MEA0970623.1"/>
    <property type="molecule type" value="Genomic_DNA"/>
</dbReference>
<dbReference type="PANTHER" id="PTHR21666:SF270">
    <property type="entry name" value="MUREIN HYDROLASE ACTIVATOR ENVC"/>
    <property type="match status" value="1"/>
</dbReference>
<name>A0ABU5NBR6_9RICK</name>
<dbReference type="Gene3D" id="2.70.70.10">
    <property type="entry name" value="Glucose Permease (Domain IIA)"/>
    <property type="match status" value="1"/>
</dbReference>
<accession>A0ABU5NBR6</accession>
<dbReference type="InterPro" id="IPR016047">
    <property type="entry name" value="M23ase_b-sheet_dom"/>
</dbReference>
<feature type="domain" description="M23ase beta-sheet core" evidence="2">
    <location>
        <begin position="76"/>
        <end position="175"/>
    </location>
</feature>
<dbReference type="Pfam" id="PF01551">
    <property type="entry name" value="Peptidase_M23"/>
    <property type="match status" value="1"/>
</dbReference>
<dbReference type="CDD" id="cd12797">
    <property type="entry name" value="M23_peptidase"/>
    <property type="match status" value="1"/>
</dbReference>
<protein>
    <submittedName>
        <fullName evidence="3">M23 family metallopeptidase</fullName>
    </submittedName>
</protein>
<evidence type="ECO:0000313" key="4">
    <source>
        <dbReference type="Proteomes" id="UP001291687"/>
    </source>
</evidence>
<keyword evidence="1" id="KW-0732">Signal</keyword>
<dbReference type="InterPro" id="IPR050570">
    <property type="entry name" value="Cell_wall_metabolism_enzyme"/>
</dbReference>
<gene>
    <name evidence="3" type="ORF">Megvenef_00590</name>
</gene>
<feature type="signal peptide" evidence="1">
    <location>
        <begin position="1"/>
        <end position="19"/>
    </location>
</feature>
<dbReference type="InterPro" id="IPR011055">
    <property type="entry name" value="Dup_hybrid_motif"/>
</dbReference>
<feature type="chain" id="PRO_5047495294" evidence="1">
    <location>
        <begin position="20"/>
        <end position="317"/>
    </location>
</feature>
<keyword evidence="4" id="KW-1185">Reference proteome</keyword>
<reference evidence="3 4" key="1">
    <citation type="submission" date="2023-03" db="EMBL/GenBank/DDBJ databases">
        <title>Host association and intracellularity evolved multiple times independently in the Rickettsiales.</title>
        <authorList>
            <person name="Castelli M."/>
            <person name="Nardi T."/>
            <person name="Gammuto L."/>
            <person name="Bellinzona G."/>
            <person name="Sabaneyeva E."/>
            <person name="Potekhin A."/>
            <person name="Serra V."/>
            <person name="Petroni G."/>
            <person name="Sassera D."/>
        </authorList>
    </citation>
    <scope>NUCLEOTIDE SEQUENCE [LARGE SCALE GENOMIC DNA]</scope>
    <source>
        <strain evidence="3 4">Sr 2-6</strain>
    </source>
</reference>
<evidence type="ECO:0000256" key="1">
    <source>
        <dbReference type="SAM" id="SignalP"/>
    </source>
</evidence>
<dbReference type="RefSeq" id="WP_322776527.1">
    <property type="nucleotide sequence ID" value="NZ_JARJFB010000032.1"/>
</dbReference>
<sequence>MKNLLLIIFLSLLTSTVRADSGDNLLFPLDCELGKSCWISNLPRHHLHGKQLDFRCGPITYEYNDGTDIALKDIKQMQEGVSVIAPISGIVEFKRDGVADINVKSTDRKSLEGRECGNEVIISNDEMQVRLCHLKNKSIHVNVGDKINLGDVVGEVGLSGLTEYPHLHMSLHDKSDTLVREIDPFYGSQPDCGLQPESLWSNPENMEKHATTGIVYNYGFAFEKITAERVMSGDYLRAQPEYPEEFIAFVEIFSVNKGDKLTISILDSGNNIFAKREHEFGKYQARYFLFASKNLRGEKLRGEYHLVISPSVKTLPA</sequence>
<dbReference type="SUPFAM" id="SSF51261">
    <property type="entry name" value="Duplicated hybrid motif"/>
    <property type="match status" value="1"/>
</dbReference>
<evidence type="ECO:0000313" key="3">
    <source>
        <dbReference type="EMBL" id="MEA0970623.1"/>
    </source>
</evidence>
<evidence type="ECO:0000259" key="2">
    <source>
        <dbReference type="Pfam" id="PF01551"/>
    </source>
</evidence>